<feature type="transmembrane region" description="Helical" evidence="9">
    <location>
        <begin position="804"/>
        <end position="826"/>
    </location>
</feature>
<feature type="transmembrane region" description="Helical" evidence="9">
    <location>
        <begin position="905"/>
        <end position="929"/>
    </location>
</feature>
<dbReference type="InterPro" id="IPR036259">
    <property type="entry name" value="MFS_trans_sf"/>
</dbReference>
<feature type="transmembrane region" description="Helical" evidence="9">
    <location>
        <begin position="19"/>
        <end position="39"/>
    </location>
</feature>
<feature type="transmembrane region" description="Helical" evidence="9">
    <location>
        <begin position="282"/>
        <end position="306"/>
    </location>
</feature>
<evidence type="ECO:0000256" key="2">
    <source>
        <dbReference type="ARBA" id="ARBA00010992"/>
    </source>
</evidence>
<feature type="transmembrane region" description="Helical" evidence="9">
    <location>
        <begin position="136"/>
        <end position="157"/>
    </location>
</feature>
<evidence type="ECO:0000256" key="5">
    <source>
        <dbReference type="ARBA" id="ARBA00022692"/>
    </source>
</evidence>
<accession>A0A835JXF5</accession>
<dbReference type="Proteomes" id="UP000657918">
    <property type="component" value="Chromosome 8"/>
</dbReference>
<keyword evidence="3" id="KW-0813">Transport</keyword>
<feature type="domain" description="Major facilitator superfamily (MFS) profile" evidence="10">
    <location>
        <begin position="26"/>
        <end position="473"/>
    </location>
</feature>
<feature type="transmembrane region" description="Helical" evidence="9">
    <location>
        <begin position="81"/>
        <end position="99"/>
    </location>
</feature>
<evidence type="ECO:0000313" key="11">
    <source>
        <dbReference type="EMBL" id="KAF9677577.1"/>
    </source>
</evidence>
<dbReference type="InterPro" id="IPR020846">
    <property type="entry name" value="MFS_dom"/>
</dbReference>
<organism evidence="11 12">
    <name type="scientific">Salix dunnii</name>
    <dbReference type="NCBI Taxonomy" id="1413687"/>
    <lineage>
        <taxon>Eukaryota</taxon>
        <taxon>Viridiplantae</taxon>
        <taxon>Streptophyta</taxon>
        <taxon>Embryophyta</taxon>
        <taxon>Tracheophyta</taxon>
        <taxon>Spermatophyta</taxon>
        <taxon>Magnoliopsida</taxon>
        <taxon>eudicotyledons</taxon>
        <taxon>Gunneridae</taxon>
        <taxon>Pentapetalae</taxon>
        <taxon>rosids</taxon>
        <taxon>fabids</taxon>
        <taxon>Malpighiales</taxon>
        <taxon>Salicaceae</taxon>
        <taxon>Saliceae</taxon>
        <taxon>Salix</taxon>
    </lineage>
</organism>
<evidence type="ECO:0000256" key="7">
    <source>
        <dbReference type="ARBA" id="ARBA00022989"/>
    </source>
</evidence>
<evidence type="ECO:0000256" key="8">
    <source>
        <dbReference type="ARBA" id="ARBA00023136"/>
    </source>
</evidence>
<evidence type="ECO:0000256" key="3">
    <source>
        <dbReference type="ARBA" id="ARBA00022448"/>
    </source>
</evidence>
<proteinExistence type="inferred from homology"/>
<feature type="transmembrane region" description="Helical" evidence="9">
    <location>
        <begin position="935"/>
        <end position="955"/>
    </location>
</feature>
<feature type="transmembrane region" description="Helical" evidence="9">
    <location>
        <begin position="169"/>
        <end position="191"/>
    </location>
</feature>
<name>A0A835JXF5_9ROSI</name>
<sequence length="1134" mass="126140">MPAVVIANNGDVPEFEGRITFNVIVCVVIAACGGLMFGYDIGVSGGVTAMDDFLKKFFYEVWERKQHAQENNYCKYDNQKLQLFTSSLYIAALIASFIASKTCSKYGRKPTMQLASIFFIIGVALTTFAVNIEMLIFGRLHLGLGVGFANQAVPLFLSELAPAKIRGALNISFQLFITIGILIANVVNYAVGKIHPYGFRISLGIAGVPALLLCLGSLAIYETPTSLIERKKVEEGRAVLKKIRGVDNVDREYDSIVHACEVASQITQPYHKLMKRESRPPLVIAIVMQVFQQFTGINAIMFYAPVLFQTVGFGSDAALLSSVITGLVNVLSTFVSVVLVDRVGRRALLLEACVQMIITQCIIGGILMKDLKITGNLPNGDALVVVIMVCVFVAGFAWSWGPLGWLIPSETFPLETRTAGFSFAVSSNMLCTFVIAQAFLSMLCHLRSGIFFFFAAWIVVMGLFALFLLPETKGVPVDEMVDRVWKQHWFWKRFFNDEQAFEGRITFNVIVCVVIAACGGLMFGYDIGVSGGVTAMDDFLKKFFYEVWERKQHAQENNYCKYDNQKLQLFTSSLYIAALIASFIASKTCSKYGRKPTMQLASIFFIIGVALTTCAVNIEMLIFGRLHLGLGVGFANQAVPLFLSELAPAKIRGALNISFQLFITIGILIANVVNYAVGKIHPYGFRISLGIAGVPALLLCLGSLAIYETPTSLIERKKVEEGRAVLKKIRGVDNVDREYDSIVHACEVASQITQPYHKLMKRESRPPLVIAIVMQVFQQFTGINAIMFYAPVLFQTVGFGSDAALLSSVITGLVNVLSTFVSVVLVDRVGRRALLLEACVQMIITQCIIGGILMKDLKITGNLPNGDALVVVIMVCVFVAGFAWSWGPLGWLIPSETFPLETRTAGFSFAVSSNMLCTFVIAQAFLSMLCHLRSGIFFFFAAWIVVMGLFALFLLPETKGVPVDEMVDRVWKQHWFWKRFFNDEQARQKAFLLTRWLTESGSSIGSGRDSSRMNKSQAGQASVQENHEVLKHAHTSYRHPVANLSSAYRNQCCNVLRAITFSNNWIQKRFFGFVSCDHWNCKCASTLVLFFAGWILKMGFQCISCLPETKNVPIDLMVERFWKQRRFWNRFMDK</sequence>
<dbReference type="EMBL" id="JADGMS010000008">
    <property type="protein sequence ID" value="KAF9677577.1"/>
    <property type="molecule type" value="Genomic_DNA"/>
</dbReference>
<feature type="transmembrane region" description="Helical" evidence="9">
    <location>
        <begin position="347"/>
        <end position="367"/>
    </location>
</feature>
<dbReference type="PRINTS" id="PR00171">
    <property type="entry name" value="SUGRTRNSPORT"/>
</dbReference>
<keyword evidence="5 9" id="KW-0812">Transmembrane</keyword>
<evidence type="ECO:0000256" key="1">
    <source>
        <dbReference type="ARBA" id="ARBA00004141"/>
    </source>
</evidence>
<feature type="transmembrane region" description="Helical" evidence="9">
    <location>
        <begin position="567"/>
        <end position="586"/>
    </location>
</feature>
<dbReference type="Gene3D" id="1.20.1250.20">
    <property type="entry name" value="MFS general substrate transporter like domains"/>
    <property type="match status" value="2"/>
</dbReference>
<feature type="transmembrane region" description="Helical" evidence="9">
    <location>
        <begin position="683"/>
        <end position="707"/>
    </location>
</feature>
<dbReference type="PROSITE" id="PS50850">
    <property type="entry name" value="MFS"/>
    <property type="match status" value="2"/>
</dbReference>
<evidence type="ECO:0000259" key="10">
    <source>
        <dbReference type="PROSITE" id="PS50850"/>
    </source>
</evidence>
<feature type="transmembrane region" description="Helical" evidence="9">
    <location>
        <begin position="197"/>
        <end position="221"/>
    </location>
</feature>
<keyword evidence="6" id="KW-0769">Symport</keyword>
<dbReference type="GO" id="GO:0015145">
    <property type="term" value="F:monosaccharide transmembrane transporter activity"/>
    <property type="evidence" value="ECO:0007669"/>
    <property type="project" value="InterPro"/>
</dbReference>
<evidence type="ECO:0000256" key="6">
    <source>
        <dbReference type="ARBA" id="ARBA00022847"/>
    </source>
</evidence>
<dbReference type="AlphaFoldDB" id="A0A835JXF5"/>
<evidence type="ECO:0000256" key="9">
    <source>
        <dbReference type="SAM" id="Phobius"/>
    </source>
</evidence>
<keyword evidence="7 9" id="KW-1133">Transmembrane helix</keyword>
<feature type="transmembrane region" description="Helical" evidence="9">
    <location>
        <begin position="868"/>
        <end position="893"/>
    </location>
</feature>
<feature type="transmembrane region" description="Helical" evidence="9">
    <location>
        <begin position="833"/>
        <end position="853"/>
    </location>
</feature>
<dbReference type="FunFam" id="1.20.1250.20:FF:000002">
    <property type="entry name" value="Sugar transport protein 13"/>
    <property type="match status" value="2"/>
</dbReference>
<feature type="transmembrane region" description="Helical" evidence="9">
    <location>
        <begin position="318"/>
        <end position="340"/>
    </location>
</feature>
<feature type="transmembrane region" description="Helical" evidence="9">
    <location>
        <begin position="624"/>
        <end position="643"/>
    </location>
</feature>
<feature type="transmembrane region" description="Helical" evidence="9">
    <location>
        <begin position="419"/>
        <end position="443"/>
    </location>
</feature>
<dbReference type="GO" id="GO:0016020">
    <property type="term" value="C:membrane"/>
    <property type="evidence" value="ECO:0007669"/>
    <property type="project" value="UniProtKB-SubCell"/>
</dbReference>
<dbReference type="PANTHER" id="PTHR23500">
    <property type="entry name" value="SOLUTE CARRIER FAMILY 2, FACILITATED GLUCOSE TRANSPORTER"/>
    <property type="match status" value="1"/>
</dbReference>
<comment type="similarity">
    <text evidence="2">Belongs to the major facilitator superfamily. Sugar transporter (TC 2.A.1.1) family.</text>
</comment>
<dbReference type="Pfam" id="PF00083">
    <property type="entry name" value="Sugar_tr"/>
    <property type="match status" value="2"/>
</dbReference>
<dbReference type="GO" id="GO:0015293">
    <property type="term" value="F:symporter activity"/>
    <property type="evidence" value="ECO:0007669"/>
    <property type="project" value="UniProtKB-KW"/>
</dbReference>
<evidence type="ECO:0000256" key="4">
    <source>
        <dbReference type="ARBA" id="ARBA00022597"/>
    </source>
</evidence>
<feature type="transmembrane region" description="Helical" evidence="9">
    <location>
        <begin position="449"/>
        <end position="469"/>
    </location>
</feature>
<feature type="transmembrane region" description="Helical" evidence="9">
    <location>
        <begin position="598"/>
        <end position="618"/>
    </location>
</feature>
<feature type="transmembrane region" description="Helical" evidence="9">
    <location>
        <begin position="655"/>
        <end position="677"/>
    </location>
</feature>
<feature type="transmembrane region" description="Helical" evidence="9">
    <location>
        <begin position="505"/>
        <end position="525"/>
    </location>
</feature>
<gene>
    <name evidence="11" type="ORF">SADUNF_Sadunf08G0122200</name>
</gene>
<evidence type="ECO:0000313" key="12">
    <source>
        <dbReference type="Proteomes" id="UP000657918"/>
    </source>
</evidence>
<dbReference type="InterPro" id="IPR005828">
    <property type="entry name" value="MFS_sugar_transport-like"/>
</dbReference>
<keyword evidence="12" id="KW-1185">Reference proteome</keyword>
<comment type="caution">
    <text evidence="11">The sequence shown here is derived from an EMBL/GenBank/DDBJ whole genome shotgun (WGS) entry which is preliminary data.</text>
</comment>
<dbReference type="NCBIfam" id="TIGR00879">
    <property type="entry name" value="SP"/>
    <property type="match status" value="2"/>
</dbReference>
<dbReference type="PANTHER" id="PTHR23500:SF472">
    <property type="entry name" value="SUGAR TRANSPORT PROTEIN 6"/>
    <property type="match status" value="1"/>
</dbReference>
<dbReference type="OrthoDB" id="6133115at2759"/>
<comment type="subcellular location">
    <subcellularLocation>
        <location evidence="1">Membrane</location>
        <topology evidence="1">Multi-pass membrane protein</topology>
    </subcellularLocation>
</comment>
<reference evidence="11 12" key="1">
    <citation type="submission" date="2020-10" db="EMBL/GenBank/DDBJ databases">
        <title>Plant Genome Project.</title>
        <authorList>
            <person name="Zhang R.-G."/>
        </authorList>
    </citation>
    <scope>NUCLEOTIDE SEQUENCE [LARGE SCALE GENOMIC DNA]</scope>
    <source>
        <strain evidence="11">FAFU-HL-1</strain>
        <tissue evidence="11">Leaf</tissue>
    </source>
</reference>
<dbReference type="SUPFAM" id="SSF103473">
    <property type="entry name" value="MFS general substrate transporter"/>
    <property type="match status" value="2"/>
</dbReference>
<feature type="transmembrane region" description="Helical" evidence="9">
    <location>
        <begin position="768"/>
        <end position="792"/>
    </location>
</feature>
<feature type="transmembrane region" description="Helical" evidence="9">
    <location>
        <begin position="111"/>
        <end position="130"/>
    </location>
</feature>
<dbReference type="PROSITE" id="PS00216">
    <property type="entry name" value="SUGAR_TRANSPORT_1"/>
    <property type="match status" value="2"/>
</dbReference>
<feature type="domain" description="Major facilitator superfamily (MFS) profile" evidence="10">
    <location>
        <begin position="512"/>
        <end position="959"/>
    </location>
</feature>
<dbReference type="InterPro" id="IPR005829">
    <property type="entry name" value="Sugar_transporter_CS"/>
</dbReference>
<dbReference type="InterPro" id="IPR044778">
    <property type="entry name" value="MFS_STP/MST-like_plant"/>
</dbReference>
<dbReference type="CDD" id="cd17361">
    <property type="entry name" value="MFS_STP"/>
    <property type="match status" value="2"/>
</dbReference>
<protein>
    <recommendedName>
        <fullName evidence="10">Major facilitator superfamily (MFS) profile domain-containing protein</fullName>
    </recommendedName>
</protein>
<feature type="transmembrane region" description="Helical" evidence="9">
    <location>
        <begin position="382"/>
        <end position="407"/>
    </location>
</feature>
<keyword evidence="4" id="KW-0762">Sugar transport</keyword>
<dbReference type="InterPro" id="IPR045262">
    <property type="entry name" value="STP/PLT_plant"/>
</dbReference>
<keyword evidence="8 9" id="KW-0472">Membrane</keyword>
<dbReference type="InterPro" id="IPR003663">
    <property type="entry name" value="Sugar/inositol_transpt"/>
</dbReference>